<evidence type="ECO:0000256" key="3">
    <source>
        <dbReference type="ARBA" id="ARBA00013253"/>
    </source>
</evidence>
<dbReference type="GO" id="GO:0016301">
    <property type="term" value="F:kinase activity"/>
    <property type="evidence" value="ECO:0007669"/>
    <property type="project" value="UniProtKB-KW"/>
</dbReference>
<keyword evidence="5" id="KW-0808">Transferase</keyword>
<dbReference type="GO" id="GO:0046656">
    <property type="term" value="P:folic acid biosynthetic process"/>
    <property type="evidence" value="ECO:0007669"/>
    <property type="project" value="UniProtKB-KW"/>
</dbReference>
<dbReference type="Gene3D" id="3.30.70.560">
    <property type="entry name" value="7,8-Dihydro-6-hydroxymethylpterin-pyrophosphokinase HPPK"/>
    <property type="match status" value="1"/>
</dbReference>
<comment type="similarity">
    <text evidence="2">Belongs to the HPPK family.</text>
</comment>
<evidence type="ECO:0000259" key="13">
    <source>
        <dbReference type="Pfam" id="PF01288"/>
    </source>
</evidence>
<comment type="function">
    <text evidence="10">Catalyzes the transfer of pyrophosphate from adenosine triphosphate (ATP) to 6-hydroxymethyl-7,8-dihydropterin, an enzymatic step in folate biosynthesis pathway.</text>
</comment>
<dbReference type="GO" id="GO:0003848">
    <property type="term" value="F:2-amino-4-hydroxy-6-hydroxymethyldihydropteridine diphosphokinase activity"/>
    <property type="evidence" value="ECO:0007669"/>
    <property type="project" value="UniProtKB-EC"/>
</dbReference>
<evidence type="ECO:0000256" key="6">
    <source>
        <dbReference type="ARBA" id="ARBA00022741"/>
    </source>
</evidence>
<dbReference type="GO" id="GO:0046654">
    <property type="term" value="P:tetrahydrofolate biosynthetic process"/>
    <property type="evidence" value="ECO:0007669"/>
    <property type="project" value="UniProtKB-UniPathway"/>
</dbReference>
<proteinExistence type="inferred from homology"/>
<evidence type="ECO:0000256" key="8">
    <source>
        <dbReference type="ARBA" id="ARBA00022840"/>
    </source>
</evidence>
<dbReference type="InterPro" id="IPR035907">
    <property type="entry name" value="Hppk_sf"/>
</dbReference>
<dbReference type="GO" id="GO:0005524">
    <property type="term" value="F:ATP binding"/>
    <property type="evidence" value="ECO:0007669"/>
    <property type="project" value="UniProtKB-KW"/>
</dbReference>
<dbReference type="AlphaFoldDB" id="A0A4P7VCP9"/>
<sequence length="123" mass="14526">MNAFVVSIGSNVIEREAMMSRTVKWLEEQFDDVRVSEIYETPEYSRRYDPYFNCVASASTRMSLDDAVKLMKEWEMKCGRTPQSKITGKVVIDLDIVIWNDSVVRPKELSRDYFLRGYRMMFQ</sequence>
<evidence type="ECO:0000256" key="1">
    <source>
        <dbReference type="ARBA" id="ARBA00005051"/>
    </source>
</evidence>
<reference evidence="14 15" key="1">
    <citation type="submission" date="2019-02" db="EMBL/GenBank/DDBJ databases">
        <title>Isolation and identification of novel species under the genus Muribaculum.</title>
        <authorList>
            <person name="Miyake S."/>
            <person name="Ding Y."/>
            <person name="Low A."/>
            <person name="Soh M."/>
            <person name="Seedorf H."/>
        </authorList>
    </citation>
    <scope>NUCLEOTIDE SEQUENCE [LARGE SCALE GENOMIC DNA]</scope>
    <source>
        <strain evidence="14 15">TLL-A4</strain>
    </source>
</reference>
<keyword evidence="6" id="KW-0547">Nucleotide-binding</keyword>
<dbReference type="Pfam" id="PF01288">
    <property type="entry name" value="HPPK"/>
    <property type="match status" value="1"/>
</dbReference>
<feature type="domain" description="7,8-dihydro-6-hydroxymethylpterin-pyrophosphokinase" evidence="13">
    <location>
        <begin position="5"/>
        <end position="116"/>
    </location>
</feature>
<name>A0A4P7VCP9_9BACT</name>
<dbReference type="RefSeq" id="WP_123396145.1">
    <property type="nucleotide sequence ID" value="NZ_CANQMU010000013.1"/>
</dbReference>
<dbReference type="EC" id="2.7.6.3" evidence="3"/>
<dbReference type="SUPFAM" id="SSF55083">
    <property type="entry name" value="6-hydroxymethyl-7,8-dihydropterin pyrophosphokinase, HPPK"/>
    <property type="match status" value="1"/>
</dbReference>
<gene>
    <name evidence="14" type="ORF">E7746_02810</name>
</gene>
<dbReference type="EMBL" id="CP039393">
    <property type="protein sequence ID" value="QCD34882.1"/>
    <property type="molecule type" value="Genomic_DNA"/>
</dbReference>
<dbReference type="KEGG" id="mgod:E7746_02810"/>
<organism evidence="14 15">
    <name type="scientific">Muribaculum gordoncarteri</name>
    <dbReference type="NCBI Taxonomy" id="2530390"/>
    <lineage>
        <taxon>Bacteria</taxon>
        <taxon>Pseudomonadati</taxon>
        <taxon>Bacteroidota</taxon>
        <taxon>Bacteroidia</taxon>
        <taxon>Bacteroidales</taxon>
        <taxon>Muribaculaceae</taxon>
        <taxon>Muribaculum</taxon>
    </lineage>
</organism>
<comment type="pathway">
    <text evidence="1">Cofactor biosynthesis; tetrahydrofolate biosynthesis; 2-amino-4-hydroxy-6-hydroxymethyl-7,8-dihydropteridine diphosphate from 7,8-dihydroneopterin triphosphate: step 4/4.</text>
</comment>
<evidence type="ECO:0000256" key="5">
    <source>
        <dbReference type="ARBA" id="ARBA00022679"/>
    </source>
</evidence>
<evidence type="ECO:0000256" key="7">
    <source>
        <dbReference type="ARBA" id="ARBA00022777"/>
    </source>
</evidence>
<dbReference type="InterPro" id="IPR000550">
    <property type="entry name" value="Hppk"/>
</dbReference>
<dbReference type="Proteomes" id="UP000297031">
    <property type="component" value="Chromosome"/>
</dbReference>
<keyword evidence="15" id="KW-1185">Reference proteome</keyword>
<evidence type="ECO:0000256" key="4">
    <source>
        <dbReference type="ARBA" id="ARBA00016218"/>
    </source>
</evidence>
<evidence type="ECO:0000313" key="15">
    <source>
        <dbReference type="Proteomes" id="UP000297031"/>
    </source>
</evidence>
<keyword evidence="7" id="KW-0418">Kinase</keyword>
<evidence type="ECO:0000256" key="11">
    <source>
        <dbReference type="ARBA" id="ARBA00029766"/>
    </source>
</evidence>
<accession>A0A4P7VCP9</accession>
<keyword evidence="8" id="KW-0067">ATP-binding</keyword>
<evidence type="ECO:0000313" key="14">
    <source>
        <dbReference type="EMBL" id="QCD34882.1"/>
    </source>
</evidence>
<evidence type="ECO:0000256" key="12">
    <source>
        <dbReference type="ARBA" id="ARBA00033413"/>
    </source>
</evidence>
<evidence type="ECO:0000256" key="2">
    <source>
        <dbReference type="ARBA" id="ARBA00005810"/>
    </source>
</evidence>
<protein>
    <recommendedName>
        <fullName evidence="4">2-amino-4-hydroxy-6-hydroxymethyldihydropteridine pyrophosphokinase</fullName>
        <ecNumber evidence="3">2.7.6.3</ecNumber>
    </recommendedName>
    <alternativeName>
        <fullName evidence="11">6-hydroxymethyl-7,8-dihydropterin pyrophosphokinase</fullName>
    </alternativeName>
    <alternativeName>
        <fullName evidence="12">7,8-dihydro-6-hydroxymethylpterin-pyrophosphokinase</fullName>
    </alternativeName>
</protein>
<keyword evidence="9" id="KW-0289">Folate biosynthesis</keyword>
<evidence type="ECO:0000256" key="9">
    <source>
        <dbReference type="ARBA" id="ARBA00022909"/>
    </source>
</evidence>
<dbReference type="OrthoDB" id="1122272at2"/>
<evidence type="ECO:0000256" key="10">
    <source>
        <dbReference type="ARBA" id="ARBA00029409"/>
    </source>
</evidence>
<dbReference type="PANTHER" id="PTHR43071:SF1">
    <property type="entry name" value="2-AMINO-4-HYDROXY-6-HYDROXYMETHYLDIHYDROPTERIDINE PYROPHOSPHOKINASE"/>
    <property type="match status" value="1"/>
</dbReference>
<dbReference type="UniPathway" id="UPA00077">
    <property type="reaction ID" value="UER00155"/>
</dbReference>
<dbReference type="PANTHER" id="PTHR43071">
    <property type="entry name" value="2-AMINO-4-HYDROXY-6-HYDROXYMETHYLDIHYDROPTERIDINE PYROPHOSPHOKINASE"/>
    <property type="match status" value="1"/>
</dbReference>